<dbReference type="Pfam" id="PF00916">
    <property type="entry name" value="Sulfate_transp"/>
    <property type="match status" value="2"/>
</dbReference>
<evidence type="ECO:0000313" key="7">
    <source>
        <dbReference type="EMBL" id="CAJ0580919.1"/>
    </source>
</evidence>
<proteinExistence type="predicted"/>
<evidence type="ECO:0000259" key="6">
    <source>
        <dbReference type="PROSITE" id="PS50801"/>
    </source>
</evidence>
<dbReference type="InterPro" id="IPR036513">
    <property type="entry name" value="STAS_dom_sf"/>
</dbReference>
<evidence type="ECO:0000256" key="4">
    <source>
        <dbReference type="ARBA" id="ARBA00023136"/>
    </source>
</evidence>
<keyword evidence="4 5" id="KW-0472">Membrane</keyword>
<dbReference type="Proteomes" id="UP001177023">
    <property type="component" value="Unassembled WGS sequence"/>
</dbReference>
<keyword evidence="8" id="KW-1185">Reference proteome</keyword>
<evidence type="ECO:0000256" key="3">
    <source>
        <dbReference type="ARBA" id="ARBA00022989"/>
    </source>
</evidence>
<feature type="non-terminal residue" evidence="7">
    <location>
        <position position="1"/>
    </location>
</feature>
<evidence type="ECO:0000256" key="5">
    <source>
        <dbReference type="SAM" id="Phobius"/>
    </source>
</evidence>
<evidence type="ECO:0000313" key="8">
    <source>
        <dbReference type="Proteomes" id="UP001177023"/>
    </source>
</evidence>
<dbReference type="GO" id="GO:0055085">
    <property type="term" value="P:transmembrane transport"/>
    <property type="evidence" value="ECO:0007669"/>
    <property type="project" value="InterPro"/>
</dbReference>
<feature type="transmembrane region" description="Helical" evidence="5">
    <location>
        <begin position="333"/>
        <end position="354"/>
    </location>
</feature>
<dbReference type="InterPro" id="IPR001902">
    <property type="entry name" value="SLC26A/SulP_fam"/>
</dbReference>
<evidence type="ECO:0000256" key="2">
    <source>
        <dbReference type="ARBA" id="ARBA00022692"/>
    </source>
</evidence>
<feature type="transmembrane region" description="Helical" evidence="5">
    <location>
        <begin position="392"/>
        <end position="421"/>
    </location>
</feature>
<keyword evidence="3 5" id="KW-1133">Transmembrane helix</keyword>
<accession>A0AA36D742</accession>
<dbReference type="AlphaFoldDB" id="A0AA36D742"/>
<keyword evidence="2 5" id="KW-0812">Transmembrane</keyword>
<reference evidence="7" key="1">
    <citation type="submission" date="2023-06" db="EMBL/GenBank/DDBJ databases">
        <authorList>
            <person name="Delattre M."/>
        </authorList>
    </citation>
    <scope>NUCLEOTIDE SEQUENCE</scope>
    <source>
        <strain evidence="7">AF72</strain>
    </source>
</reference>
<dbReference type="Pfam" id="PF01740">
    <property type="entry name" value="STAS"/>
    <property type="match status" value="1"/>
</dbReference>
<dbReference type="PANTHER" id="PTHR11814">
    <property type="entry name" value="SULFATE TRANSPORTER"/>
    <property type="match status" value="1"/>
</dbReference>
<dbReference type="InterPro" id="IPR011547">
    <property type="entry name" value="SLC26A/SulP_dom"/>
</dbReference>
<dbReference type="SUPFAM" id="SSF52091">
    <property type="entry name" value="SpoIIaa-like"/>
    <property type="match status" value="1"/>
</dbReference>
<protein>
    <recommendedName>
        <fullName evidence="6">STAS domain-containing protein</fullName>
    </recommendedName>
</protein>
<organism evidence="7 8">
    <name type="scientific">Mesorhabditis spiculigera</name>
    <dbReference type="NCBI Taxonomy" id="96644"/>
    <lineage>
        <taxon>Eukaryota</taxon>
        <taxon>Metazoa</taxon>
        <taxon>Ecdysozoa</taxon>
        <taxon>Nematoda</taxon>
        <taxon>Chromadorea</taxon>
        <taxon>Rhabditida</taxon>
        <taxon>Rhabditina</taxon>
        <taxon>Rhabditomorpha</taxon>
        <taxon>Rhabditoidea</taxon>
        <taxon>Rhabditidae</taxon>
        <taxon>Mesorhabditinae</taxon>
        <taxon>Mesorhabditis</taxon>
    </lineage>
</organism>
<dbReference type="Gene3D" id="3.30.750.24">
    <property type="entry name" value="STAS domain"/>
    <property type="match status" value="1"/>
</dbReference>
<dbReference type="InterPro" id="IPR002645">
    <property type="entry name" value="STAS_dom"/>
</dbReference>
<evidence type="ECO:0000256" key="1">
    <source>
        <dbReference type="ARBA" id="ARBA00004141"/>
    </source>
</evidence>
<gene>
    <name evidence="7" type="ORF">MSPICULIGERA_LOCUS19093</name>
</gene>
<dbReference type="EMBL" id="CATQJA010002662">
    <property type="protein sequence ID" value="CAJ0580919.1"/>
    <property type="molecule type" value="Genomic_DNA"/>
</dbReference>
<name>A0AA36D742_9BILA</name>
<comment type="subcellular location">
    <subcellularLocation>
        <location evidence="1">Membrane</location>
        <topology evidence="1">Multi-pass membrane protein</topology>
    </subcellularLocation>
</comment>
<dbReference type="CDD" id="cd07042">
    <property type="entry name" value="STAS_SulP_like_sulfate_transporter"/>
    <property type="match status" value="1"/>
</dbReference>
<sequence length="680" mass="74760">MDAISLLAGPGPAKQGLTQDEFDQRYNYLPPPLHQCPESSQAGQWIGDAFREKTKWDRTRIFDVFPSLQWISRYNPKAELPRDILGSLLIAALLIPQGLVSGHLAIDDPIRGLYSVFFPQLLYLLLGSSRHSSIGGASFVSLFVASSIQHSGSDLATITLLCAFFHCVRWAWSCVTSASPWTLLLGGSVLTLSALFHHVINPSALERLHFTIPHEMLLILASILLSYTCDLGAHGIKVLHKTSMVPPAIEAPRLATFFERSVLDSFSLALFLLASHLKTSREVAMEKMQKVDRKQEAAAFSLVELPLAFLNLPPVASSIGHSQLNVETARFSLLANALCCGWLLAFVVFCLPILHYLPTVVLSGVLLLCFSNVPVELVHLRQLYRVSKRDCVAYLLSAVTLLVIPNICFGFLCAMALNLFLVAHRSLWPHTWAIIRLDSDGRFAEESRYEGDPCDAPARVLRFNAPLLFGNVDKFHESVRREVKLIKGQVPLGIGTRTGSLRSQIGALGDVLPHKGVEVRLSAPLEARLSLVQSKTNLTNFVINDPQNQIIGGDQPLIRCLIIDFNTIPAVDSHGMHALNQVYFELHEQQVRLLLAAVNAKVRDSMHAAGIFSLLPKNSLYPTLNDALLASRAMVMPIHTSVSMNGCRDVIAVSACGSHFDVATICTNRDNDSKGEPAQI</sequence>
<feature type="domain" description="STAS" evidence="6">
    <location>
        <begin position="460"/>
        <end position="631"/>
    </location>
</feature>
<dbReference type="GO" id="GO:0016020">
    <property type="term" value="C:membrane"/>
    <property type="evidence" value="ECO:0007669"/>
    <property type="project" value="UniProtKB-SubCell"/>
</dbReference>
<comment type="caution">
    <text evidence="7">The sequence shown here is derived from an EMBL/GenBank/DDBJ whole genome shotgun (WGS) entry which is preliminary data.</text>
</comment>
<dbReference type="PROSITE" id="PS50801">
    <property type="entry name" value="STAS"/>
    <property type="match status" value="1"/>
</dbReference>
<feature type="transmembrane region" description="Helical" evidence="5">
    <location>
        <begin position="360"/>
        <end position="380"/>
    </location>
</feature>